<reference evidence="6 7" key="1">
    <citation type="submission" date="2019-09" db="EMBL/GenBank/DDBJ databases">
        <authorList>
            <person name="Chandra G."/>
            <person name="Truman W A."/>
        </authorList>
    </citation>
    <scope>NUCLEOTIDE SEQUENCE [LARGE SCALE GENOMIC DNA]</scope>
    <source>
        <strain evidence="6">PS941</strain>
    </source>
</reference>
<dbReference type="InterPro" id="IPR000259">
    <property type="entry name" value="Adhesion_dom_fimbrial"/>
</dbReference>
<dbReference type="Proteomes" id="UP000326452">
    <property type="component" value="Unassembled WGS sequence"/>
</dbReference>
<dbReference type="SUPFAM" id="SSF49401">
    <property type="entry name" value="Bacterial adhesins"/>
    <property type="match status" value="1"/>
</dbReference>
<evidence type="ECO:0000259" key="5">
    <source>
        <dbReference type="Pfam" id="PF00419"/>
    </source>
</evidence>
<dbReference type="PANTHER" id="PTHR33420">
    <property type="entry name" value="FIMBRIAL SUBUNIT ELFA-RELATED"/>
    <property type="match status" value="1"/>
</dbReference>
<evidence type="ECO:0000313" key="7">
    <source>
        <dbReference type="Proteomes" id="UP000326452"/>
    </source>
</evidence>
<evidence type="ECO:0000256" key="1">
    <source>
        <dbReference type="ARBA" id="ARBA00004561"/>
    </source>
</evidence>
<dbReference type="InterPro" id="IPR008966">
    <property type="entry name" value="Adhesion_dom_sf"/>
</dbReference>
<dbReference type="AlphaFoldDB" id="A0A5E7SFS6"/>
<organism evidence="6 7">
    <name type="scientific">Pseudomonas fluorescens</name>
    <dbReference type="NCBI Taxonomy" id="294"/>
    <lineage>
        <taxon>Bacteria</taxon>
        <taxon>Pseudomonadati</taxon>
        <taxon>Pseudomonadota</taxon>
        <taxon>Gammaproteobacteria</taxon>
        <taxon>Pseudomonadales</taxon>
        <taxon>Pseudomonadaceae</taxon>
        <taxon>Pseudomonas</taxon>
    </lineage>
</organism>
<dbReference type="EMBL" id="CABVJC010000002">
    <property type="protein sequence ID" value="VVP84845.1"/>
    <property type="molecule type" value="Genomic_DNA"/>
</dbReference>
<feature type="domain" description="Fimbrial-type adhesion" evidence="5">
    <location>
        <begin position="191"/>
        <end position="352"/>
    </location>
</feature>
<keyword evidence="3" id="KW-0732">Signal</keyword>
<evidence type="ECO:0000313" key="6">
    <source>
        <dbReference type="EMBL" id="VVP84845.1"/>
    </source>
</evidence>
<protein>
    <recommendedName>
        <fullName evidence="5">Fimbrial-type adhesion domain-containing protein</fullName>
    </recommendedName>
</protein>
<dbReference type="PANTHER" id="PTHR33420:SF3">
    <property type="entry name" value="FIMBRIAL SUBUNIT ELFA"/>
    <property type="match status" value="1"/>
</dbReference>
<keyword evidence="4" id="KW-0281">Fimbrium</keyword>
<gene>
    <name evidence="6" type="ORF">PS941_01098</name>
</gene>
<sequence length="352" mass="38153">MRKWVWVVVFIDLFQAQPALSFDCGGDDNVYRTFDMGVQYVPRDAPVGSIIGTANMQYVYTPNTPYLCGFGDQWEARFSDGFTTVQGVRLPQMESGIGSATVVRTNVPGVGLVVSTEPPPGFRVLSGTPPYVPYKGKIPGFPNEYASVPVKFTLVKISNDIPAGSSKLDNALSTINYWSKGTRHHSVFLIGTVVRSECSIEGSGQVRIDVPMGVIVRRTFRGKDSYSRSNEVLIPMTNCTPGNYPSNQGWNYYQNANAWLRLDATAGSTIINAGRGLLGLTQESTAKGVAVQVLHKDGVTAFPLGQEVAISRLSGSSMNIELKARYIQTSDSPQGPEPGSANARAAFTITYK</sequence>
<dbReference type="Pfam" id="PF00419">
    <property type="entry name" value="Fimbrial"/>
    <property type="match status" value="1"/>
</dbReference>
<dbReference type="RefSeq" id="WP_150692303.1">
    <property type="nucleotide sequence ID" value="NZ_CABVJC010000002.1"/>
</dbReference>
<evidence type="ECO:0000256" key="4">
    <source>
        <dbReference type="ARBA" id="ARBA00023263"/>
    </source>
</evidence>
<proteinExistence type="inferred from homology"/>
<dbReference type="Gene3D" id="2.60.40.1090">
    <property type="entry name" value="Fimbrial-type adhesion domain"/>
    <property type="match status" value="1"/>
</dbReference>
<comment type="similarity">
    <text evidence="2">Belongs to the fimbrial protein family.</text>
</comment>
<dbReference type="InterPro" id="IPR036937">
    <property type="entry name" value="Adhesion_dom_fimbrial_sf"/>
</dbReference>
<accession>A0A5E7SFS6</accession>
<dbReference type="GO" id="GO:0043709">
    <property type="term" value="P:cell adhesion involved in single-species biofilm formation"/>
    <property type="evidence" value="ECO:0007669"/>
    <property type="project" value="TreeGrafter"/>
</dbReference>
<dbReference type="OrthoDB" id="6496051at2"/>
<dbReference type="InterPro" id="IPR050263">
    <property type="entry name" value="Bact_Fimbrial_Adh_Pro"/>
</dbReference>
<dbReference type="Gene3D" id="2.60.40.3310">
    <property type="match status" value="1"/>
</dbReference>
<evidence type="ECO:0000256" key="3">
    <source>
        <dbReference type="ARBA" id="ARBA00022729"/>
    </source>
</evidence>
<evidence type="ECO:0000256" key="2">
    <source>
        <dbReference type="ARBA" id="ARBA00006671"/>
    </source>
</evidence>
<name>A0A5E7SFS6_PSEFL</name>
<comment type="subcellular location">
    <subcellularLocation>
        <location evidence="1">Fimbrium</location>
    </subcellularLocation>
</comment>
<dbReference type="GO" id="GO:0009289">
    <property type="term" value="C:pilus"/>
    <property type="evidence" value="ECO:0007669"/>
    <property type="project" value="UniProtKB-SubCell"/>
</dbReference>